<reference evidence="3" key="1">
    <citation type="submission" date="2020-10" db="EMBL/GenBank/DDBJ databases">
        <authorList>
            <person name="Gilroy R."/>
        </authorList>
    </citation>
    <scope>NUCLEOTIDE SEQUENCE</scope>
    <source>
        <strain evidence="3">E3-2379</strain>
    </source>
</reference>
<proteinExistence type="predicted"/>
<comment type="caution">
    <text evidence="3">The sequence shown here is derived from an EMBL/GenBank/DDBJ whole genome shotgun (WGS) entry which is preliminary data.</text>
</comment>
<dbReference type="Proteomes" id="UP000823618">
    <property type="component" value="Unassembled WGS sequence"/>
</dbReference>
<feature type="domain" description="VanZ-like" evidence="2">
    <location>
        <begin position="17"/>
        <end position="143"/>
    </location>
</feature>
<evidence type="ECO:0000313" key="3">
    <source>
        <dbReference type="EMBL" id="MBO8463860.1"/>
    </source>
</evidence>
<dbReference type="PANTHER" id="PTHR36834:SF1">
    <property type="entry name" value="INTEGRAL MEMBRANE PROTEIN"/>
    <property type="match status" value="1"/>
</dbReference>
<dbReference type="InterPro" id="IPR006976">
    <property type="entry name" value="VanZ-like"/>
</dbReference>
<name>A0A9D9I0S6_9FIRM</name>
<keyword evidence="1" id="KW-0812">Transmembrane</keyword>
<reference evidence="3" key="2">
    <citation type="journal article" date="2021" name="PeerJ">
        <title>Extensive microbial diversity within the chicken gut microbiome revealed by metagenomics and culture.</title>
        <authorList>
            <person name="Gilroy R."/>
            <person name="Ravi A."/>
            <person name="Getino M."/>
            <person name="Pursley I."/>
            <person name="Horton D.L."/>
            <person name="Alikhan N.F."/>
            <person name="Baker D."/>
            <person name="Gharbi K."/>
            <person name="Hall N."/>
            <person name="Watson M."/>
            <person name="Adriaenssens E.M."/>
            <person name="Foster-Nyarko E."/>
            <person name="Jarju S."/>
            <person name="Secka A."/>
            <person name="Antonio M."/>
            <person name="Oren A."/>
            <person name="Chaudhuri R.R."/>
            <person name="La Ragione R."/>
            <person name="Hildebrand F."/>
            <person name="Pallen M.J."/>
        </authorList>
    </citation>
    <scope>NUCLEOTIDE SEQUENCE</scope>
    <source>
        <strain evidence="3">E3-2379</strain>
    </source>
</reference>
<feature type="transmembrane region" description="Helical" evidence="1">
    <location>
        <begin position="67"/>
        <end position="87"/>
    </location>
</feature>
<feature type="transmembrane region" description="Helical" evidence="1">
    <location>
        <begin position="99"/>
        <end position="120"/>
    </location>
</feature>
<feature type="transmembrane region" description="Helical" evidence="1">
    <location>
        <begin position="12"/>
        <end position="29"/>
    </location>
</feature>
<dbReference type="AlphaFoldDB" id="A0A9D9I0S6"/>
<keyword evidence="1" id="KW-0472">Membrane</keyword>
<evidence type="ECO:0000256" key="1">
    <source>
        <dbReference type="SAM" id="Phobius"/>
    </source>
</evidence>
<organism evidence="3 4">
    <name type="scientific">Candidatus Scybalomonas excrementavium</name>
    <dbReference type="NCBI Taxonomy" id="2840943"/>
    <lineage>
        <taxon>Bacteria</taxon>
        <taxon>Bacillati</taxon>
        <taxon>Bacillota</taxon>
        <taxon>Clostridia</taxon>
        <taxon>Lachnospirales</taxon>
        <taxon>Lachnospiraceae</taxon>
        <taxon>Lachnospiraceae incertae sedis</taxon>
        <taxon>Candidatus Scybalomonas</taxon>
    </lineage>
</organism>
<feature type="transmembrane region" description="Helical" evidence="1">
    <location>
        <begin position="126"/>
        <end position="143"/>
    </location>
</feature>
<gene>
    <name evidence="3" type="ORF">IAC13_08015</name>
</gene>
<dbReference type="InterPro" id="IPR053150">
    <property type="entry name" value="Teicoplanin_resist-assoc"/>
</dbReference>
<protein>
    <submittedName>
        <fullName evidence="3">VanZ family protein</fullName>
    </submittedName>
</protein>
<evidence type="ECO:0000259" key="2">
    <source>
        <dbReference type="Pfam" id="PF04892"/>
    </source>
</evidence>
<evidence type="ECO:0000313" key="4">
    <source>
        <dbReference type="Proteomes" id="UP000823618"/>
    </source>
</evidence>
<keyword evidence="1" id="KW-1133">Transmembrane helix</keyword>
<sequence>MNDKYRKQLRLLGKIGFYIYVVSIFYFVLLSERYGRFSHEEYRYNLVLLQEIKRFITYHHHFTFEELATNLFGNVFAFSPYGMLLPFVRKQQTKLFDVLRETFCFSLVIESMQLIFKVGVFDVDDLLMNTVGGLIGYFCYFMIRRIVNGKKRQL</sequence>
<dbReference type="Pfam" id="PF04892">
    <property type="entry name" value="VanZ"/>
    <property type="match status" value="1"/>
</dbReference>
<accession>A0A9D9I0S6</accession>
<dbReference type="PANTHER" id="PTHR36834">
    <property type="entry name" value="MEMBRANE PROTEIN-RELATED"/>
    <property type="match status" value="1"/>
</dbReference>
<dbReference type="EMBL" id="JADIML010000218">
    <property type="protein sequence ID" value="MBO8463860.1"/>
    <property type="molecule type" value="Genomic_DNA"/>
</dbReference>